<reference evidence="2 3" key="1">
    <citation type="journal article" date="2019" name="Nat. Microbiol.">
        <title>Mediterranean grassland soil C-N compound turnover is dependent on rainfall and depth, and is mediated by genomically divergent microorganisms.</title>
        <authorList>
            <person name="Diamond S."/>
            <person name="Andeer P.F."/>
            <person name="Li Z."/>
            <person name="Crits-Christoph A."/>
            <person name="Burstein D."/>
            <person name="Anantharaman K."/>
            <person name="Lane K.R."/>
            <person name="Thomas B.C."/>
            <person name="Pan C."/>
            <person name="Northen T.R."/>
            <person name="Banfield J.F."/>
        </authorList>
    </citation>
    <scope>NUCLEOTIDE SEQUENCE [LARGE SCALE GENOMIC DNA]</scope>
    <source>
        <strain evidence="2">WS_2</strain>
    </source>
</reference>
<keyword evidence="1" id="KW-0472">Membrane</keyword>
<name>A0A538SGX0_UNCEI</name>
<dbReference type="Pfam" id="PF02681">
    <property type="entry name" value="DUF212"/>
    <property type="match status" value="1"/>
</dbReference>
<dbReference type="InterPro" id="IPR003832">
    <property type="entry name" value="DUF212"/>
</dbReference>
<dbReference type="EMBL" id="VBOS01000406">
    <property type="protein sequence ID" value="TMQ50619.1"/>
    <property type="molecule type" value="Genomic_DNA"/>
</dbReference>
<evidence type="ECO:0000313" key="3">
    <source>
        <dbReference type="Proteomes" id="UP000317716"/>
    </source>
</evidence>
<evidence type="ECO:0000256" key="1">
    <source>
        <dbReference type="SAM" id="Phobius"/>
    </source>
</evidence>
<dbReference type="Proteomes" id="UP000317716">
    <property type="component" value="Unassembled WGS sequence"/>
</dbReference>
<keyword evidence="1" id="KW-1133">Transmembrane helix</keyword>
<keyword evidence="1" id="KW-0812">Transmembrane</keyword>
<sequence>MALSIGFLVQAYKGFREYFARGRWNLRRFVETGGMPSSHAASVAALSTMVGLSQGFRSVVFGVTLFFSLIVMYDAAGLRRAAGRQAVVLNRLIEEHFAHPEAGAQRLMELLGHTPLEVLIGALLGVASALIWTRIT</sequence>
<comment type="caution">
    <text evidence="2">The sequence shown here is derived from an EMBL/GenBank/DDBJ whole genome shotgun (WGS) entry which is preliminary data.</text>
</comment>
<accession>A0A538SGX0</accession>
<dbReference type="PANTHER" id="PTHR31446">
    <property type="entry name" value="ACID PHOSPHATASE/VANADIUM-DEPENDENT HALOPEROXIDASE-RELATED PROTEIN"/>
    <property type="match status" value="1"/>
</dbReference>
<feature type="transmembrane region" description="Helical" evidence="1">
    <location>
        <begin position="116"/>
        <end position="135"/>
    </location>
</feature>
<protein>
    <submittedName>
        <fullName evidence="2">Divergent PAP2 family protein</fullName>
    </submittedName>
</protein>
<organism evidence="2 3">
    <name type="scientific">Eiseniibacteriota bacterium</name>
    <dbReference type="NCBI Taxonomy" id="2212470"/>
    <lineage>
        <taxon>Bacteria</taxon>
        <taxon>Candidatus Eiseniibacteriota</taxon>
    </lineage>
</organism>
<dbReference type="AlphaFoldDB" id="A0A538SGX0"/>
<dbReference type="PANTHER" id="PTHR31446:SF29">
    <property type="entry name" value="ACID PHOSPHATASE_VANADIUM-DEPENDENT HALOPEROXIDASE-RELATED PROTEIN"/>
    <property type="match status" value="1"/>
</dbReference>
<proteinExistence type="predicted"/>
<feature type="transmembrane region" description="Helical" evidence="1">
    <location>
        <begin position="56"/>
        <end position="76"/>
    </location>
</feature>
<evidence type="ECO:0000313" key="2">
    <source>
        <dbReference type="EMBL" id="TMQ50619.1"/>
    </source>
</evidence>
<gene>
    <name evidence="2" type="ORF">E6K72_11280</name>
</gene>